<dbReference type="Proteomes" id="UP000006038">
    <property type="component" value="Chromosome 8"/>
</dbReference>
<dbReference type="OMA" id="MFIQRAG"/>
<name>J3MR59_ORYBR</name>
<dbReference type="AlphaFoldDB" id="J3MR59"/>
<accession>J3MR59</accession>
<evidence type="ECO:0000313" key="1">
    <source>
        <dbReference type="EnsemblPlants" id="OB08G15880.1"/>
    </source>
</evidence>
<keyword evidence="2" id="KW-1185">Reference proteome</keyword>
<evidence type="ECO:0000313" key="2">
    <source>
        <dbReference type="Proteomes" id="UP000006038"/>
    </source>
</evidence>
<sequence>MQKHQLFQSGGLSWHTQVLGSHLKRSDRTKIRLVFKHELRRKAWEMFIQGACDFCADMGLLLIIEFGKSKIRDLGGEICVK</sequence>
<dbReference type="HOGENOM" id="CLU_2577696_0_0_1"/>
<reference evidence="1" key="1">
    <citation type="journal article" date="2013" name="Nat. Commun.">
        <title>Whole-genome sequencing of Oryza brachyantha reveals mechanisms underlying Oryza genome evolution.</title>
        <authorList>
            <person name="Chen J."/>
            <person name="Huang Q."/>
            <person name="Gao D."/>
            <person name="Wang J."/>
            <person name="Lang Y."/>
            <person name="Liu T."/>
            <person name="Li B."/>
            <person name="Bai Z."/>
            <person name="Luis Goicoechea J."/>
            <person name="Liang C."/>
            <person name="Chen C."/>
            <person name="Zhang W."/>
            <person name="Sun S."/>
            <person name="Liao Y."/>
            <person name="Zhang X."/>
            <person name="Yang L."/>
            <person name="Song C."/>
            <person name="Wang M."/>
            <person name="Shi J."/>
            <person name="Liu G."/>
            <person name="Liu J."/>
            <person name="Zhou H."/>
            <person name="Zhou W."/>
            <person name="Yu Q."/>
            <person name="An N."/>
            <person name="Chen Y."/>
            <person name="Cai Q."/>
            <person name="Wang B."/>
            <person name="Liu B."/>
            <person name="Min J."/>
            <person name="Huang Y."/>
            <person name="Wu H."/>
            <person name="Li Z."/>
            <person name="Zhang Y."/>
            <person name="Yin Y."/>
            <person name="Song W."/>
            <person name="Jiang J."/>
            <person name="Jackson S.A."/>
            <person name="Wing R.A."/>
            <person name="Wang J."/>
            <person name="Chen M."/>
        </authorList>
    </citation>
    <scope>NUCLEOTIDE SEQUENCE [LARGE SCALE GENOMIC DNA]</scope>
    <source>
        <strain evidence="1">cv. IRGC 101232</strain>
    </source>
</reference>
<dbReference type="EnsemblPlants" id="OB08G15880.1">
    <property type="protein sequence ID" value="OB08G15880.1"/>
    <property type="gene ID" value="OB08G15880"/>
</dbReference>
<proteinExistence type="predicted"/>
<reference evidence="1" key="2">
    <citation type="submission" date="2013-04" db="UniProtKB">
        <authorList>
            <consortium name="EnsemblPlants"/>
        </authorList>
    </citation>
    <scope>IDENTIFICATION</scope>
</reference>
<organism evidence="1">
    <name type="scientific">Oryza brachyantha</name>
    <name type="common">malo sina</name>
    <dbReference type="NCBI Taxonomy" id="4533"/>
    <lineage>
        <taxon>Eukaryota</taxon>
        <taxon>Viridiplantae</taxon>
        <taxon>Streptophyta</taxon>
        <taxon>Embryophyta</taxon>
        <taxon>Tracheophyta</taxon>
        <taxon>Spermatophyta</taxon>
        <taxon>Magnoliopsida</taxon>
        <taxon>Liliopsida</taxon>
        <taxon>Poales</taxon>
        <taxon>Poaceae</taxon>
        <taxon>BOP clade</taxon>
        <taxon>Oryzoideae</taxon>
        <taxon>Oryzeae</taxon>
        <taxon>Oryzinae</taxon>
        <taxon>Oryza</taxon>
    </lineage>
</organism>
<protein>
    <submittedName>
        <fullName evidence="1">Uncharacterized protein</fullName>
    </submittedName>
</protein>
<dbReference type="Gramene" id="OB08G15880.1">
    <property type="protein sequence ID" value="OB08G15880.1"/>
    <property type="gene ID" value="OB08G15880"/>
</dbReference>